<evidence type="ECO:0000256" key="4">
    <source>
        <dbReference type="ARBA" id="ARBA00022989"/>
    </source>
</evidence>
<feature type="transmembrane region" description="Helical" evidence="6">
    <location>
        <begin position="553"/>
        <end position="573"/>
    </location>
</feature>
<feature type="transmembrane region" description="Helical" evidence="6">
    <location>
        <begin position="227"/>
        <end position="246"/>
    </location>
</feature>
<accession>A0A0F9Z472</accession>
<dbReference type="Pfam" id="PF00361">
    <property type="entry name" value="Proton_antipo_M"/>
    <property type="match status" value="1"/>
</dbReference>
<keyword evidence="5 6" id="KW-0472">Membrane</keyword>
<feature type="transmembrane region" description="Helical" evidence="6">
    <location>
        <begin position="6"/>
        <end position="23"/>
    </location>
</feature>
<feature type="transmembrane region" description="Helical" evidence="6">
    <location>
        <begin position="101"/>
        <end position="118"/>
    </location>
</feature>
<gene>
    <name evidence="8" type="ORF">LCGC14_0000020</name>
</gene>
<feature type="transmembrane region" description="Helical" evidence="6">
    <location>
        <begin position="438"/>
        <end position="455"/>
    </location>
</feature>
<dbReference type="GO" id="GO:0005886">
    <property type="term" value="C:plasma membrane"/>
    <property type="evidence" value="ECO:0007669"/>
    <property type="project" value="UniProtKB-SubCell"/>
</dbReference>
<feature type="transmembrane region" description="Helical" evidence="6">
    <location>
        <begin position="30"/>
        <end position="52"/>
    </location>
</feature>
<evidence type="ECO:0000256" key="2">
    <source>
        <dbReference type="ARBA" id="ARBA00022475"/>
    </source>
</evidence>
<feature type="transmembrane region" description="Helical" evidence="6">
    <location>
        <begin position="355"/>
        <end position="375"/>
    </location>
</feature>
<name>A0A0F9Z472_9ZZZZ</name>
<dbReference type="InterPro" id="IPR001750">
    <property type="entry name" value="ND/Mrp_TM"/>
</dbReference>
<feature type="transmembrane region" description="Helical" evidence="6">
    <location>
        <begin position="316"/>
        <end position="343"/>
    </location>
</feature>
<feature type="domain" description="NADH:quinone oxidoreductase/Mrp antiporter transmembrane" evidence="7">
    <location>
        <begin position="118"/>
        <end position="365"/>
    </location>
</feature>
<comment type="caution">
    <text evidence="8">The sequence shown here is derived from an EMBL/GenBank/DDBJ whole genome shotgun (WGS) entry which is preliminary data.</text>
</comment>
<feature type="transmembrane region" description="Helical" evidence="6">
    <location>
        <begin position="153"/>
        <end position="173"/>
    </location>
</feature>
<evidence type="ECO:0000313" key="8">
    <source>
        <dbReference type="EMBL" id="KKO11994.1"/>
    </source>
</evidence>
<dbReference type="PANTHER" id="PTHR42703:SF1">
    <property type="entry name" value="NA(+)_H(+) ANTIPORTER SUBUNIT D1"/>
    <property type="match status" value="1"/>
</dbReference>
<evidence type="ECO:0000256" key="3">
    <source>
        <dbReference type="ARBA" id="ARBA00022692"/>
    </source>
</evidence>
<dbReference type="EMBL" id="LAZR01000001">
    <property type="protein sequence ID" value="KKO11994.1"/>
    <property type="molecule type" value="Genomic_DNA"/>
</dbReference>
<dbReference type="AlphaFoldDB" id="A0A0F9Z472"/>
<dbReference type="PANTHER" id="PTHR42703">
    <property type="entry name" value="NADH DEHYDROGENASE"/>
    <property type="match status" value="1"/>
</dbReference>
<organism evidence="8">
    <name type="scientific">marine sediment metagenome</name>
    <dbReference type="NCBI Taxonomy" id="412755"/>
    <lineage>
        <taxon>unclassified sequences</taxon>
        <taxon>metagenomes</taxon>
        <taxon>ecological metagenomes</taxon>
    </lineage>
</organism>
<dbReference type="InterPro" id="IPR050586">
    <property type="entry name" value="CPA3_Na-H_Antiporter_D"/>
</dbReference>
<feature type="transmembrane region" description="Helical" evidence="6">
    <location>
        <begin position="261"/>
        <end position="282"/>
    </location>
</feature>
<evidence type="ECO:0000256" key="1">
    <source>
        <dbReference type="ARBA" id="ARBA00004651"/>
    </source>
</evidence>
<feature type="transmembrane region" description="Helical" evidence="6">
    <location>
        <begin position="124"/>
        <end position="141"/>
    </location>
</feature>
<feature type="transmembrane region" description="Helical" evidence="6">
    <location>
        <begin position="475"/>
        <end position="493"/>
    </location>
</feature>
<proteinExistence type="predicted"/>
<keyword evidence="2" id="KW-1003">Cell membrane</keyword>
<sequence>MSAWIWLSVPVAPLLCAVLLIVLRSRVQAVGPWLCLSVIPALAATLVSSAPFTPDALWQGARWAADTSMARPWLAFTAVLWGVATYYAAYSQRNDAGLLRFWLFWLVALSGNLLLIIAQDALSFYVGFSMMSLSAYGLVVHSGNPKARRAGRLYLQLAILGEILVLMGMALRVHAADGSLLFVDWLNTPAAPLSTAVLLVGFGLKAGFWPLHVWLPQAHPVAPAPASAVLSGAMLKAGILGLWQFLPGVATAAGTWSLQAWAQPLMTVAVISIVLGALLGLPRQDAKQALAYSSVSQMGFLLFLIALSWLMPDQRAAVGVALTLYAVHHGFAKGALFLAADVFKAGGAPARTDQRWLLLFVAVPSLALSGLPLSSGAAAKTVLKALIEDPALSHWLLWLQIGALGTTLIVARACYLLWHLRQQAAEKPAAHMIPAPAMYGWLVLCMLPLALPWLWPLMQPATSDSLPLYKWLELGWPIGGGLLLAGAGLYLRWQPPAFLQSSHTPFLRLSLGFKRRLNQTLLPTFELGWLHRDWRQQERQWSRFWQGHTVNKSATLLLIFMIIAGLAIFRTSALQEILLWLP</sequence>
<keyword evidence="3 6" id="KW-0812">Transmembrane</keyword>
<keyword evidence="4 6" id="KW-1133">Transmembrane helix</keyword>
<evidence type="ECO:0000259" key="7">
    <source>
        <dbReference type="Pfam" id="PF00361"/>
    </source>
</evidence>
<evidence type="ECO:0000256" key="6">
    <source>
        <dbReference type="SAM" id="Phobius"/>
    </source>
</evidence>
<evidence type="ECO:0000256" key="5">
    <source>
        <dbReference type="ARBA" id="ARBA00023136"/>
    </source>
</evidence>
<feature type="transmembrane region" description="Helical" evidence="6">
    <location>
        <begin position="193"/>
        <end position="215"/>
    </location>
</feature>
<protein>
    <recommendedName>
        <fullName evidence="7">NADH:quinone oxidoreductase/Mrp antiporter transmembrane domain-containing protein</fullName>
    </recommendedName>
</protein>
<feature type="transmembrane region" description="Helical" evidence="6">
    <location>
        <begin position="72"/>
        <end position="89"/>
    </location>
</feature>
<feature type="transmembrane region" description="Helical" evidence="6">
    <location>
        <begin position="289"/>
        <end position="310"/>
    </location>
</feature>
<comment type="subcellular location">
    <subcellularLocation>
        <location evidence="1">Cell membrane</location>
        <topology evidence="1">Multi-pass membrane protein</topology>
    </subcellularLocation>
</comment>
<feature type="transmembrane region" description="Helical" evidence="6">
    <location>
        <begin position="395"/>
        <end position="418"/>
    </location>
</feature>
<reference evidence="8" key="1">
    <citation type="journal article" date="2015" name="Nature">
        <title>Complex archaea that bridge the gap between prokaryotes and eukaryotes.</title>
        <authorList>
            <person name="Spang A."/>
            <person name="Saw J.H."/>
            <person name="Jorgensen S.L."/>
            <person name="Zaremba-Niedzwiedzka K."/>
            <person name="Martijn J."/>
            <person name="Lind A.E."/>
            <person name="van Eijk R."/>
            <person name="Schleper C."/>
            <person name="Guy L."/>
            <person name="Ettema T.J."/>
        </authorList>
    </citation>
    <scope>NUCLEOTIDE SEQUENCE</scope>
</reference>